<sequence length="452" mass="48832">MVALPAIGLLLVVVADLVPSKPIVDQLVEDQSSGRLSPEQYDQSAYGNQIDEFTECIGTTVGLGNPIGTNPLESAIRSPTLGNCESTTERIDTYLAGDGLERSYDYYRYWHGYAVISRPLLAVVGLAGLRLLSTMALIAMMAGLARSVVRRHGAVTAAVLFLPFVLTTDFIDLGTEFTHAIGVMAILGSSWCAFEVVARDTSISRIATASMIAGALVVFADFLTMPPGGWALCTALIGLAAVGVHRGRALSARLGVATVFWAFGYGWMWLSKWVLAGLVAGFGTVRDNISSQVQLRVDGEQVAVEQRWLASIQRNVETWWEMPLSRFVLVALVLTCGVVVWRRSTGSGAPGVDVRWTDRALLATPAALPLLWYEILRNHSQVHYWFTYRSVAIALGILAAAVVARIGPTSPVAPAHQRSATHPRTGDAGDRSDHPAERRRSSISSARTTAWL</sequence>
<feature type="compositionally biased region" description="Basic and acidic residues" evidence="1">
    <location>
        <begin position="424"/>
        <end position="440"/>
    </location>
</feature>
<evidence type="ECO:0000313" key="4">
    <source>
        <dbReference type="Proteomes" id="UP000727993"/>
    </source>
</evidence>
<dbReference type="AlphaFoldDB" id="A0A936TES0"/>
<feature type="transmembrane region" description="Helical" evidence="2">
    <location>
        <begin position="154"/>
        <end position="171"/>
    </location>
</feature>
<feature type="transmembrane region" description="Helical" evidence="2">
    <location>
        <begin position="252"/>
        <end position="270"/>
    </location>
</feature>
<organism evidence="3 4">
    <name type="scientific">Candidatus Neomicrothrix subdominans</name>
    <dbReference type="NCBI Taxonomy" id="2954438"/>
    <lineage>
        <taxon>Bacteria</taxon>
        <taxon>Bacillati</taxon>
        <taxon>Actinomycetota</taxon>
        <taxon>Acidimicrobiia</taxon>
        <taxon>Acidimicrobiales</taxon>
        <taxon>Microthrixaceae</taxon>
        <taxon>Candidatus Neomicrothrix</taxon>
    </lineage>
</organism>
<evidence type="ECO:0000256" key="1">
    <source>
        <dbReference type="SAM" id="MobiDB-lite"/>
    </source>
</evidence>
<feature type="transmembrane region" description="Helical" evidence="2">
    <location>
        <begin position="206"/>
        <end position="223"/>
    </location>
</feature>
<evidence type="ECO:0000256" key="2">
    <source>
        <dbReference type="SAM" id="Phobius"/>
    </source>
</evidence>
<gene>
    <name evidence="3" type="ORF">IPN02_17690</name>
</gene>
<protein>
    <recommendedName>
        <fullName evidence="5">DUF2142 domain-containing protein</fullName>
    </recommendedName>
</protein>
<dbReference type="Proteomes" id="UP000727993">
    <property type="component" value="Unassembled WGS sequence"/>
</dbReference>
<dbReference type="EMBL" id="JADJZA010000010">
    <property type="protein sequence ID" value="MBK9298618.1"/>
    <property type="molecule type" value="Genomic_DNA"/>
</dbReference>
<comment type="caution">
    <text evidence="3">The sequence shown here is derived from an EMBL/GenBank/DDBJ whole genome shotgun (WGS) entry which is preliminary data.</text>
</comment>
<feature type="compositionally biased region" description="Low complexity" evidence="1">
    <location>
        <begin position="442"/>
        <end position="452"/>
    </location>
</feature>
<feature type="transmembrane region" description="Helical" evidence="2">
    <location>
        <begin position="120"/>
        <end position="142"/>
    </location>
</feature>
<feature type="transmembrane region" description="Helical" evidence="2">
    <location>
        <begin position="385"/>
        <end position="404"/>
    </location>
</feature>
<reference evidence="3 4" key="1">
    <citation type="submission" date="2020-10" db="EMBL/GenBank/DDBJ databases">
        <title>Connecting structure to function with the recovery of over 1000 high-quality activated sludge metagenome-assembled genomes encoding full-length rRNA genes using long-read sequencing.</title>
        <authorList>
            <person name="Singleton C.M."/>
            <person name="Petriglieri F."/>
            <person name="Kristensen J.M."/>
            <person name="Kirkegaard R.H."/>
            <person name="Michaelsen T.Y."/>
            <person name="Andersen M.H."/>
            <person name="Karst S.M."/>
            <person name="Dueholm M.S."/>
            <person name="Nielsen P.H."/>
            <person name="Albertsen M."/>
        </authorList>
    </citation>
    <scope>NUCLEOTIDE SEQUENCE [LARGE SCALE GENOMIC DNA]</scope>
    <source>
        <strain evidence="3">Lyne_18-Q3-R50-59_MAXAC.006</strain>
    </source>
</reference>
<evidence type="ECO:0008006" key="5">
    <source>
        <dbReference type="Google" id="ProtNLM"/>
    </source>
</evidence>
<accession>A0A936TES0</accession>
<proteinExistence type="predicted"/>
<keyword evidence="2" id="KW-0472">Membrane</keyword>
<feature type="transmembrane region" description="Helical" evidence="2">
    <location>
        <begin position="177"/>
        <end position="194"/>
    </location>
</feature>
<feature type="transmembrane region" description="Helical" evidence="2">
    <location>
        <begin position="229"/>
        <end position="245"/>
    </location>
</feature>
<keyword evidence="2" id="KW-0812">Transmembrane</keyword>
<name>A0A936TES0_9ACTN</name>
<feature type="region of interest" description="Disordered" evidence="1">
    <location>
        <begin position="411"/>
        <end position="452"/>
    </location>
</feature>
<evidence type="ECO:0000313" key="3">
    <source>
        <dbReference type="EMBL" id="MBK9298618.1"/>
    </source>
</evidence>
<feature type="transmembrane region" description="Helical" evidence="2">
    <location>
        <begin position="324"/>
        <end position="344"/>
    </location>
</feature>
<keyword evidence="2" id="KW-1133">Transmembrane helix</keyword>